<reference evidence="5" key="1">
    <citation type="journal article" date="2019" name="Int. J. Syst. Evol. Microbiol.">
        <title>The Global Catalogue of Microorganisms (GCM) 10K type strain sequencing project: providing services to taxonomists for standard genome sequencing and annotation.</title>
        <authorList>
            <consortium name="The Broad Institute Genomics Platform"/>
            <consortium name="The Broad Institute Genome Sequencing Center for Infectious Disease"/>
            <person name="Wu L."/>
            <person name="Ma J."/>
        </authorList>
    </citation>
    <scope>NUCLEOTIDE SEQUENCE [LARGE SCALE GENOMIC DNA]</scope>
    <source>
        <strain evidence="5">JCM 17106</strain>
    </source>
</reference>
<dbReference type="Proteomes" id="UP001500459">
    <property type="component" value="Unassembled WGS sequence"/>
</dbReference>
<gene>
    <name evidence="4" type="ORF">GCM10022393_10440</name>
</gene>
<protein>
    <recommendedName>
        <fullName evidence="2">Curli production assembly/transport component CsgF</fullName>
    </recommendedName>
</protein>
<comment type="caution">
    <text evidence="4">The sequence shown here is derived from an EMBL/GenBank/DDBJ whole genome shotgun (WGS) entry which is preliminary data.</text>
</comment>
<proteinExistence type="predicted"/>
<dbReference type="InterPro" id="IPR018893">
    <property type="entry name" value="T8SS_CsgF"/>
</dbReference>
<name>A0ABP7XD54_9FLAO</name>
<dbReference type="Pfam" id="PF10614">
    <property type="entry name" value="CsgF"/>
    <property type="match status" value="1"/>
</dbReference>
<sequence>MSYSVSYGQDLVYQPKNPAFGGDTFNYQWLLSSAEAQNTFTEDFDSNLDDRTDLERFTESLNSQLLSQISRTLFTEQFGDGELTEGTFSFGTLFIEIFPSGEGLVIDILDTSTGDQSQIIIPN</sequence>
<comment type="function">
    <text evidence="1">May be involved in the biogenesis of curli organelles.</text>
</comment>
<keyword evidence="3" id="KW-0732">Signal</keyword>
<evidence type="ECO:0000313" key="4">
    <source>
        <dbReference type="EMBL" id="GAA4112182.1"/>
    </source>
</evidence>
<evidence type="ECO:0000256" key="1">
    <source>
        <dbReference type="ARBA" id="ARBA00003989"/>
    </source>
</evidence>
<evidence type="ECO:0000256" key="2">
    <source>
        <dbReference type="ARBA" id="ARBA00014031"/>
    </source>
</evidence>
<accession>A0ABP7XD54</accession>
<dbReference type="EMBL" id="BAABCW010000003">
    <property type="protein sequence ID" value="GAA4112182.1"/>
    <property type="molecule type" value="Genomic_DNA"/>
</dbReference>
<organism evidence="4 5">
    <name type="scientific">Aquimarina addita</name>
    <dbReference type="NCBI Taxonomy" id="870485"/>
    <lineage>
        <taxon>Bacteria</taxon>
        <taxon>Pseudomonadati</taxon>
        <taxon>Bacteroidota</taxon>
        <taxon>Flavobacteriia</taxon>
        <taxon>Flavobacteriales</taxon>
        <taxon>Flavobacteriaceae</taxon>
        <taxon>Aquimarina</taxon>
    </lineage>
</organism>
<evidence type="ECO:0000256" key="3">
    <source>
        <dbReference type="ARBA" id="ARBA00022729"/>
    </source>
</evidence>
<evidence type="ECO:0000313" key="5">
    <source>
        <dbReference type="Proteomes" id="UP001500459"/>
    </source>
</evidence>
<keyword evidence="5" id="KW-1185">Reference proteome</keyword>